<protein>
    <submittedName>
        <fullName evidence="1">Uncharacterized protein</fullName>
    </submittedName>
</protein>
<evidence type="ECO:0000313" key="2">
    <source>
        <dbReference type="Proteomes" id="UP000593567"/>
    </source>
</evidence>
<dbReference type="AlphaFoldDB" id="A0A7J7KM96"/>
<sequence length="112" mass="13077">MFALLTFKISVGVSGASSASNQFIYIFFFIYLNHRGYTCRGRARKFNRLANTKCTVFDPVKWAFQAFRVYTIFDRNCPREINFIANRPRCNGVPACIFTAFVRTPRSIRLKW</sequence>
<reference evidence="1" key="1">
    <citation type="submission" date="2020-06" db="EMBL/GenBank/DDBJ databases">
        <title>Draft genome of Bugula neritina, a colonial animal packing powerful symbionts and potential medicines.</title>
        <authorList>
            <person name="Rayko M."/>
        </authorList>
    </citation>
    <scope>NUCLEOTIDE SEQUENCE [LARGE SCALE GENOMIC DNA]</scope>
    <source>
        <strain evidence="1">Kwan_BN1</strain>
    </source>
</reference>
<accession>A0A7J7KM96</accession>
<dbReference type="Proteomes" id="UP000593567">
    <property type="component" value="Unassembled WGS sequence"/>
</dbReference>
<gene>
    <name evidence="1" type="ORF">EB796_002402</name>
</gene>
<organism evidence="1 2">
    <name type="scientific">Bugula neritina</name>
    <name type="common">Brown bryozoan</name>
    <name type="synonym">Sertularia neritina</name>
    <dbReference type="NCBI Taxonomy" id="10212"/>
    <lineage>
        <taxon>Eukaryota</taxon>
        <taxon>Metazoa</taxon>
        <taxon>Spiralia</taxon>
        <taxon>Lophotrochozoa</taxon>
        <taxon>Bryozoa</taxon>
        <taxon>Gymnolaemata</taxon>
        <taxon>Cheilostomatida</taxon>
        <taxon>Flustrina</taxon>
        <taxon>Buguloidea</taxon>
        <taxon>Bugulidae</taxon>
        <taxon>Bugula</taxon>
    </lineage>
</organism>
<name>A0A7J7KM96_BUGNE</name>
<dbReference type="EMBL" id="VXIV02000283">
    <property type="protein sequence ID" value="KAF6039282.1"/>
    <property type="molecule type" value="Genomic_DNA"/>
</dbReference>
<evidence type="ECO:0000313" key="1">
    <source>
        <dbReference type="EMBL" id="KAF6039282.1"/>
    </source>
</evidence>
<keyword evidence="2" id="KW-1185">Reference proteome</keyword>
<proteinExistence type="predicted"/>
<comment type="caution">
    <text evidence="1">The sequence shown here is derived from an EMBL/GenBank/DDBJ whole genome shotgun (WGS) entry which is preliminary data.</text>
</comment>